<name>A0A5C6YXW0_9FLAO</name>
<keyword evidence="1" id="KW-0378">Hydrolase</keyword>
<dbReference type="PROSITE" id="PS51257">
    <property type="entry name" value="PROKAR_LIPOPROTEIN"/>
    <property type="match status" value="1"/>
</dbReference>
<gene>
    <name evidence="1" type="ORF">ESU54_15045</name>
</gene>
<dbReference type="RefSeq" id="WP_111845072.1">
    <property type="nucleotide sequence ID" value="NZ_UEGI01000012.1"/>
</dbReference>
<sequence length="226" mass="25001">MKHHFFKIFSLSVLLLAIGCTEKLDISSNERLLVKGKVVDQNGSPLQNIYIRTSAVYKTLASAKSDAVGNFEFTSLNANDNPLFVNVNIAEEFGSEIDNPDYSSKVYSSGVANRDLLLDLGTITLNGVGTLSLFLKNVAGDDNFLEYTLSYTSNICKLPLNANGNDFCELDQTESNSFDPTSENRTINRESILGSFAIFEYKFNNGPTQTIEIPVTNPPTNYVFEY</sequence>
<proteinExistence type="predicted"/>
<dbReference type="Proteomes" id="UP000321497">
    <property type="component" value="Unassembled WGS sequence"/>
</dbReference>
<evidence type="ECO:0000313" key="2">
    <source>
        <dbReference type="Proteomes" id="UP000321497"/>
    </source>
</evidence>
<dbReference type="GO" id="GO:0004180">
    <property type="term" value="F:carboxypeptidase activity"/>
    <property type="evidence" value="ECO:0007669"/>
    <property type="project" value="UniProtKB-KW"/>
</dbReference>
<keyword evidence="1" id="KW-0645">Protease</keyword>
<reference evidence="1 2" key="1">
    <citation type="submission" date="2019-08" db="EMBL/GenBank/DDBJ databases">
        <title>Genome of Aequorivita antarctica SW49 (type strain).</title>
        <authorList>
            <person name="Bowman J.P."/>
        </authorList>
    </citation>
    <scope>NUCLEOTIDE SEQUENCE [LARGE SCALE GENOMIC DNA]</scope>
    <source>
        <strain evidence="1 2">SW49</strain>
    </source>
</reference>
<comment type="caution">
    <text evidence="1">The sequence shown here is derived from an EMBL/GenBank/DDBJ whole genome shotgun (WGS) entry which is preliminary data.</text>
</comment>
<evidence type="ECO:0000313" key="1">
    <source>
        <dbReference type="EMBL" id="TXD71896.1"/>
    </source>
</evidence>
<protein>
    <submittedName>
        <fullName evidence="1">Carboxypeptidase regulatory-like domain-containing protein</fullName>
    </submittedName>
</protein>
<dbReference type="OrthoDB" id="1432205at2"/>
<keyword evidence="2" id="KW-1185">Reference proteome</keyword>
<dbReference type="SUPFAM" id="SSF49464">
    <property type="entry name" value="Carboxypeptidase regulatory domain-like"/>
    <property type="match status" value="1"/>
</dbReference>
<dbReference type="InterPro" id="IPR008969">
    <property type="entry name" value="CarboxyPept-like_regulatory"/>
</dbReference>
<dbReference type="EMBL" id="VORT01000012">
    <property type="protein sequence ID" value="TXD71896.1"/>
    <property type="molecule type" value="Genomic_DNA"/>
</dbReference>
<organism evidence="1 2">
    <name type="scientific">Aequorivita antarctica</name>
    <dbReference type="NCBI Taxonomy" id="153266"/>
    <lineage>
        <taxon>Bacteria</taxon>
        <taxon>Pseudomonadati</taxon>
        <taxon>Bacteroidota</taxon>
        <taxon>Flavobacteriia</taxon>
        <taxon>Flavobacteriales</taxon>
        <taxon>Flavobacteriaceae</taxon>
        <taxon>Aequorivita</taxon>
    </lineage>
</organism>
<dbReference type="AlphaFoldDB" id="A0A5C6YXW0"/>
<accession>A0A5C6YXW0</accession>
<keyword evidence="1" id="KW-0121">Carboxypeptidase</keyword>